<organism evidence="2 3">
    <name type="scientific">Actinomycetospora rhizophila</name>
    <dbReference type="NCBI Taxonomy" id="1416876"/>
    <lineage>
        <taxon>Bacteria</taxon>
        <taxon>Bacillati</taxon>
        <taxon>Actinomycetota</taxon>
        <taxon>Actinomycetes</taxon>
        <taxon>Pseudonocardiales</taxon>
        <taxon>Pseudonocardiaceae</taxon>
        <taxon>Actinomycetospora</taxon>
    </lineage>
</organism>
<comment type="caution">
    <text evidence="2">The sequence shown here is derived from an EMBL/GenBank/DDBJ whole genome shotgun (WGS) entry which is preliminary data.</text>
</comment>
<evidence type="ECO:0000313" key="3">
    <source>
        <dbReference type="Proteomes" id="UP001596175"/>
    </source>
</evidence>
<protein>
    <submittedName>
        <fullName evidence="2">SHOCT domain-containing protein</fullName>
    </submittedName>
</protein>
<reference evidence="3" key="1">
    <citation type="journal article" date="2019" name="Int. J. Syst. Evol. Microbiol.">
        <title>The Global Catalogue of Microorganisms (GCM) 10K type strain sequencing project: providing services to taxonomists for standard genome sequencing and annotation.</title>
        <authorList>
            <consortium name="The Broad Institute Genomics Platform"/>
            <consortium name="The Broad Institute Genome Sequencing Center for Infectious Disease"/>
            <person name="Wu L."/>
            <person name="Ma J."/>
        </authorList>
    </citation>
    <scope>NUCLEOTIDE SEQUENCE [LARGE SCALE GENOMIC DNA]</scope>
    <source>
        <strain evidence="3">XZYJ18</strain>
    </source>
</reference>
<accession>A0ABV9ZK68</accession>
<dbReference type="Proteomes" id="UP001596175">
    <property type="component" value="Unassembled WGS sequence"/>
</dbReference>
<keyword evidence="1" id="KW-0812">Transmembrane</keyword>
<keyword evidence="1" id="KW-1133">Transmembrane helix</keyword>
<gene>
    <name evidence="2" type="ORF">ACFPK1_16580</name>
</gene>
<keyword evidence="3" id="KW-1185">Reference proteome</keyword>
<keyword evidence="1" id="KW-0472">Membrane</keyword>
<feature type="transmembrane region" description="Helical" evidence="1">
    <location>
        <begin position="20"/>
        <end position="37"/>
    </location>
</feature>
<evidence type="ECO:0000313" key="2">
    <source>
        <dbReference type="EMBL" id="MFC5139859.1"/>
    </source>
</evidence>
<sequence>MMWGGYGFGWMGPVMGVSAVLWWVLVIAVVVAVARWLRTAERGGPGVEGRAGDGVHAADEARQILDRRFARGEIDAEEYADRRRLLTGS</sequence>
<dbReference type="RefSeq" id="WP_378022041.1">
    <property type="nucleotide sequence ID" value="NZ_JBHSKG010000008.1"/>
</dbReference>
<evidence type="ECO:0000256" key="1">
    <source>
        <dbReference type="SAM" id="Phobius"/>
    </source>
</evidence>
<name>A0ABV9ZK68_9PSEU</name>
<dbReference type="EMBL" id="JBHSKG010000008">
    <property type="protein sequence ID" value="MFC5139859.1"/>
    <property type="molecule type" value="Genomic_DNA"/>
</dbReference>
<proteinExistence type="predicted"/>